<keyword evidence="1" id="KW-1133">Transmembrane helix</keyword>
<dbReference type="AlphaFoldDB" id="A0A1V9FHZ3"/>
<dbReference type="InterPro" id="IPR036280">
    <property type="entry name" value="Multihaem_cyt_sf"/>
</dbReference>
<organism evidence="2 3">
    <name type="scientific">Niastella populi</name>
    <dbReference type="NCBI Taxonomy" id="550983"/>
    <lineage>
        <taxon>Bacteria</taxon>
        <taxon>Pseudomonadati</taxon>
        <taxon>Bacteroidota</taxon>
        <taxon>Chitinophagia</taxon>
        <taxon>Chitinophagales</taxon>
        <taxon>Chitinophagaceae</taxon>
        <taxon>Niastella</taxon>
    </lineage>
</organism>
<keyword evidence="3" id="KW-1185">Reference proteome</keyword>
<gene>
    <name evidence="2" type="ORF">A4R26_23135</name>
</gene>
<feature type="transmembrane region" description="Helical" evidence="1">
    <location>
        <begin position="27"/>
        <end position="49"/>
    </location>
</feature>
<evidence type="ECO:0008006" key="4">
    <source>
        <dbReference type="Google" id="ProtNLM"/>
    </source>
</evidence>
<keyword evidence="1" id="KW-0472">Membrane</keyword>
<evidence type="ECO:0000313" key="2">
    <source>
        <dbReference type="EMBL" id="OQP57998.1"/>
    </source>
</evidence>
<evidence type="ECO:0000256" key="1">
    <source>
        <dbReference type="SAM" id="Phobius"/>
    </source>
</evidence>
<proteinExistence type="predicted"/>
<protein>
    <recommendedName>
        <fullName evidence="4">Cytochrome c domain-containing protein</fullName>
    </recommendedName>
</protein>
<comment type="caution">
    <text evidence="2">The sequence shown here is derived from an EMBL/GenBank/DDBJ whole genome shotgun (WGS) entry which is preliminary data.</text>
</comment>
<dbReference type="STRING" id="550983.A4R26_23135"/>
<reference evidence="3" key="1">
    <citation type="submission" date="2016-04" db="EMBL/GenBank/DDBJ databases">
        <authorList>
            <person name="Chen L."/>
            <person name="Zhuang W."/>
            <person name="Wang G."/>
        </authorList>
    </citation>
    <scope>NUCLEOTIDE SEQUENCE [LARGE SCALE GENOMIC DNA]</scope>
    <source>
        <strain evidence="3">208</strain>
    </source>
</reference>
<name>A0A1V9FHZ3_9BACT</name>
<dbReference type="Proteomes" id="UP000192276">
    <property type="component" value="Unassembled WGS sequence"/>
</dbReference>
<dbReference type="SUPFAM" id="SSF48695">
    <property type="entry name" value="Multiheme cytochromes"/>
    <property type="match status" value="1"/>
</dbReference>
<evidence type="ECO:0000313" key="3">
    <source>
        <dbReference type="Proteomes" id="UP000192276"/>
    </source>
</evidence>
<accession>A0A1V9FHZ3</accession>
<dbReference type="EMBL" id="LWBP01000189">
    <property type="protein sequence ID" value="OQP57998.1"/>
    <property type="molecule type" value="Genomic_DNA"/>
</dbReference>
<sequence>MSVFFYFPAFRPYNFGFIITIPIMKRIIIVTILLVTAIIAAVYLAGSAYCASTAQYDRMLLPRISDYKIFAGEPVALIPGNGFQLYELSTGLFTDYAEKQRLIKLPASKTIVAVNDGLPHFPDSTILVKTFYYFNDKRNISKGKRLIETRLLVKYNGQWLAGTYVWNEAQTDAVLVSKGATTAVSWIDENANTRNITYRIPAPKDCASCHKSNNLLLPAGFKMRNLNRNVVRNNATLNQLQYLQNAGVLSPVDPAAFSSLPDWQNEKHTIPERVRAYLEMNCAHCHNDKGSCALSSVRFGWEIPLADTRIENKKYRIINLMTKGRMPRIGTTIVDAEALTLIKKYFQQ</sequence>
<keyword evidence="1" id="KW-0812">Transmembrane</keyword>